<organism evidence="2 3">
    <name type="scientific">Phaeobacter gallaeciensis</name>
    <dbReference type="NCBI Taxonomy" id="60890"/>
    <lineage>
        <taxon>Bacteria</taxon>
        <taxon>Pseudomonadati</taxon>
        <taxon>Pseudomonadota</taxon>
        <taxon>Alphaproteobacteria</taxon>
        <taxon>Rhodobacterales</taxon>
        <taxon>Roseobacteraceae</taxon>
        <taxon>Phaeobacter</taxon>
    </lineage>
</organism>
<accession>A0A366XCE3</accession>
<reference evidence="2 3" key="1">
    <citation type="submission" date="2018-07" db="EMBL/GenBank/DDBJ databases">
        <title>Modular assembly of carbohydrate-degrading microbial communities in the ocean.</title>
        <authorList>
            <person name="Enke T.N."/>
            <person name="Datta M.S."/>
            <person name="Schwartzman J.A."/>
            <person name="Cermak N."/>
            <person name="Schmitz D.A."/>
            <person name="Barrere J."/>
            <person name="Cordero O.X."/>
        </authorList>
    </citation>
    <scope>NUCLEOTIDE SEQUENCE [LARGE SCALE GENOMIC DNA]</scope>
    <source>
        <strain evidence="2 3">C3M10</strain>
    </source>
</reference>
<evidence type="ECO:0000313" key="3">
    <source>
        <dbReference type="Proteomes" id="UP000252706"/>
    </source>
</evidence>
<name>A0A366XCE3_9RHOB</name>
<evidence type="ECO:0000259" key="1">
    <source>
        <dbReference type="Pfam" id="PF01037"/>
    </source>
</evidence>
<dbReference type="InterPro" id="IPR019887">
    <property type="entry name" value="Tscrpt_reg_AsnC/Lrp_C"/>
</dbReference>
<dbReference type="EMBL" id="QOCE01000009">
    <property type="protein sequence ID" value="RBW60953.1"/>
    <property type="molecule type" value="Genomic_DNA"/>
</dbReference>
<gene>
    <name evidence="2" type="ORF">DS909_03115</name>
</gene>
<sequence length="113" mass="12332">MVSVRLSRQGPLGIEEFLTAIRNLTDITECLLVAGNLGYTLQFSATDVEALKDFVLTKLKTIPCASETTMLILETVKSTGKTKRVVKGCARNVSFPSDVSEGKDYSGLIETWT</sequence>
<comment type="caution">
    <text evidence="2">The sequence shown here is derived from an EMBL/GenBank/DDBJ whole genome shotgun (WGS) entry which is preliminary data.</text>
</comment>
<dbReference type="InterPro" id="IPR011008">
    <property type="entry name" value="Dimeric_a/b-barrel"/>
</dbReference>
<feature type="domain" description="Transcription regulator AsnC/Lrp ligand binding" evidence="1">
    <location>
        <begin position="2"/>
        <end position="72"/>
    </location>
</feature>
<dbReference type="Pfam" id="PF01037">
    <property type="entry name" value="AsnC_trans_reg"/>
    <property type="match status" value="1"/>
</dbReference>
<dbReference type="OrthoDB" id="9803143at2"/>
<protein>
    <recommendedName>
        <fullName evidence="1">Transcription regulator AsnC/Lrp ligand binding domain-containing protein</fullName>
    </recommendedName>
</protein>
<dbReference type="SUPFAM" id="SSF54909">
    <property type="entry name" value="Dimeric alpha+beta barrel"/>
    <property type="match status" value="1"/>
</dbReference>
<evidence type="ECO:0000313" key="2">
    <source>
        <dbReference type="EMBL" id="RBW60953.1"/>
    </source>
</evidence>
<proteinExistence type="predicted"/>
<dbReference type="Proteomes" id="UP000252706">
    <property type="component" value="Unassembled WGS sequence"/>
</dbReference>
<dbReference type="AlphaFoldDB" id="A0A366XCE3"/>
<dbReference type="Gene3D" id="3.30.70.920">
    <property type="match status" value="1"/>
</dbReference>